<keyword evidence="3" id="KW-0489">Methyltransferase</keyword>
<dbReference type="SUPFAM" id="SSF53335">
    <property type="entry name" value="S-adenosyl-L-methionine-dependent methyltransferases"/>
    <property type="match status" value="1"/>
</dbReference>
<dbReference type="GO" id="GO:0032259">
    <property type="term" value="P:methylation"/>
    <property type="evidence" value="ECO:0007669"/>
    <property type="project" value="UniProtKB-KW"/>
</dbReference>
<organism evidence="9 10">
    <name type="scientific">Geranomyces variabilis</name>
    <dbReference type="NCBI Taxonomy" id="109894"/>
    <lineage>
        <taxon>Eukaryota</taxon>
        <taxon>Fungi</taxon>
        <taxon>Fungi incertae sedis</taxon>
        <taxon>Chytridiomycota</taxon>
        <taxon>Chytridiomycota incertae sedis</taxon>
        <taxon>Chytridiomycetes</taxon>
        <taxon>Spizellomycetales</taxon>
        <taxon>Powellomycetaceae</taxon>
        <taxon>Geranomyces</taxon>
    </lineage>
</organism>
<evidence type="ECO:0000256" key="4">
    <source>
        <dbReference type="ARBA" id="ARBA00022679"/>
    </source>
</evidence>
<evidence type="ECO:0000256" key="7">
    <source>
        <dbReference type="ARBA" id="ARBA00047841"/>
    </source>
</evidence>
<dbReference type="PANTHER" id="PTHR44307">
    <property type="entry name" value="PHOSPHOETHANOLAMINE METHYLTRANSFERASE"/>
    <property type="match status" value="1"/>
</dbReference>
<name>A0AAD5TCB0_9FUNG</name>
<dbReference type="Pfam" id="PF13847">
    <property type="entry name" value="Methyltransf_31"/>
    <property type="match status" value="1"/>
</dbReference>
<evidence type="ECO:0000313" key="10">
    <source>
        <dbReference type="Proteomes" id="UP001212152"/>
    </source>
</evidence>
<dbReference type="InterPro" id="IPR029063">
    <property type="entry name" value="SAM-dependent_MTases_sf"/>
</dbReference>
<dbReference type="Gene3D" id="3.40.50.150">
    <property type="entry name" value="Vaccinia Virus protein VP39"/>
    <property type="match status" value="1"/>
</dbReference>
<comment type="catalytic activity">
    <reaction evidence="6">
        <text>N,N-dimethylethanolamine phosphate + S-adenosyl-L-methionine = phosphocholine + S-adenosyl-L-homocysteine + H(+)</text>
        <dbReference type="Rhea" id="RHEA:25325"/>
        <dbReference type="ChEBI" id="CHEBI:15378"/>
        <dbReference type="ChEBI" id="CHEBI:57856"/>
        <dbReference type="ChEBI" id="CHEBI:58641"/>
        <dbReference type="ChEBI" id="CHEBI:59789"/>
        <dbReference type="ChEBI" id="CHEBI:295975"/>
        <dbReference type="EC" id="2.1.1.103"/>
    </reaction>
    <physiologicalReaction direction="left-to-right" evidence="6">
        <dbReference type="Rhea" id="RHEA:25326"/>
    </physiologicalReaction>
</comment>
<protein>
    <recommendedName>
        <fullName evidence="5">phosphoethanolamine N-methyltransferase</fullName>
        <ecNumber evidence="5">2.1.1.103</ecNumber>
    </recommendedName>
</protein>
<feature type="domain" description="Methyltransferase" evidence="8">
    <location>
        <begin position="44"/>
        <end position="160"/>
    </location>
</feature>
<evidence type="ECO:0000259" key="8">
    <source>
        <dbReference type="Pfam" id="PF13847"/>
    </source>
</evidence>
<evidence type="ECO:0000256" key="1">
    <source>
        <dbReference type="ARBA" id="ARBA00004969"/>
    </source>
</evidence>
<accession>A0AAD5TCB0</accession>
<evidence type="ECO:0000256" key="5">
    <source>
        <dbReference type="ARBA" id="ARBA00035674"/>
    </source>
</evidence>
<dbReference type="EMBL" id="JADGJQ010000169">
    <property type="protein sequence ID" value="KAJ3166379.1"/>
    <property type="molecule type" value="Genomic_DNA"/>
</dbReference>
<dbReference type="GO" id="GO:0000234">
    <property type="term" value="F:phosphoethanolamine N-methyltransferase activity"/>
    <property type="evidence" value="ECO:0007669"/>
    <property type="project" value="UniProtKB-EC"/>
</dbReference>
<dbReference type="PANTHER" id="PTHR44307:SF2">
    <property type="entry name" value="PHOSPHOETHANOLAMINE METHYLTRANSFERASE ISOFORM X1"/>
    <property type="match status" value="1"/>
</dbReference>
<dbReference type="EC" id="2.1.1.103" evidence="5"/>
<evidence type="ECO:0000256" key="2">
    <source>
        <dbReference type="ARBA" id="ARBA00005189"/>
    </source>
</evidence>
<evidence type="ECO:0000256" key="3">
    <source>
        <dbReference type="ARBA" id="ARBA00022603"/>
    </source>
</evidence>
<keyword evidence="4" id="KW-0808">Transferase</keyword>
<dbReference type="CDD" id="cd02440">
    <property type="entry name" value="AdoMet_MTases"/>
    <property type="match status" value="1"/>
</dbReference>
<reference evidence="9" key="1">
    <citation type="submission" date="2020-05" db="EMBL/GenBank/DDBJ databases">
        <title>Phylogenomic resolution of chytrid fungi.</title>
        <authorList>
            <person name="Stajich J.E."/>
            <person name="Amses K."/>
            <person name="Simmons R."/>
            <person name="Seto K."/>
            <person name="Myers J."/>
            <person name="Bonds A."/>
            <person name="Quandt C.A."/>
            <person name="Barry K."/>
            <person name="Liu P."/>
            <person name="Grigoriev I."/>
            <person name="Longcore J.E."/>
            <person name="James T.Y."/>
        </authorList>
    </citation>
    <scope>NUCLEOTIDE SEQUENCE</scope>
    <source>
        <strain evidence="9">JEL0379</strain>
    </source>
</reference>
<comment type="pathway">
    <text evidence="1">Phospholipid metabolism; phosphatidylcholine biosynthesis.</text>
</comment>
<evidence type="ECO:0000256" key="6">
    <source>
        <dbReference type="ARBA" id="ARBA00047619"/>
    </source>
</evidence>
<dbReference type="Proteomes" id="UP001212152">
    <property type="component" value="Unassembled WGS sequence"/>
</dbReference>
<comment type="pathway">
    <text evidence="2">Lipid metabolism.</text>
</comment>
<comment type="catalytic activity">
    <reaction evidence="7">
        <text>N-methylethanolamine phosphate + S-adenosyl-L-methionine = N,N-dimethylethanolamine phosphate + S-adenosyl-L-homocysteine + H(+)</text>
        <dbReference type="Rhea" id="RHEA:25321"/>
        <dbReference type="ChEBI" id="CHEBI:15378"/>
        <dbReference type="ChEBI" id="CHEBI:57781"/>
        <dbReference type="ChEBI" id="CHEBI:57856"/>
        <dbReference type="ChEBI" id="CHEBI:58641"/>
        <dbReference type="ChEBI" id="CHEBI:59789"/>
        <dbReference type="EC" id="2.1.1.103"/>
    </reaction>
    <physiologicalReaction direction="left-to-right" evidence="7">
        <dbReference type="Rhea" id="RHEA:25322"/>
    </physiologicalReaction>
</comment>
<proteinExistence type="predicted"/>
<sequence length="274" mass="29677">MASRQITIASATEVLFDHRAATYDTDDFHPPLAQTLLSTASPTPGQSILDLATGTGLVAIAAAKTIGPTGHVTAIDISSKMLAVAKEKAAALGLTNIVFHKVDTKDMFTAFPRYSFDHVLCSAGMVFMDDLPTILSDCYNFLKIGGKITFDAPADGSSLIGSTSANVARQYGIELPYTRLGTAQKCTDATSGAGFEDIHVKTVRFKGTLLKREMLDQAWNRQLMHPLSKKLTDLEPRELKMLKGKFLERLEAVIPQEGAVDEIVMHIVSGVRLH</sequence>
<keyword evidence="10" id="KW-1185">Reference proteome</keyword>
<comment type="caution">
    <text evidence="9">The sequence shown here is derived from an EMBL/GenBank/DDBJ whole genome shotgun (WGS) entry which is preliminary data.</text>
</comment>
<evidence type="ECO:0000313" key="9">
    <source>
        <dbReference type="EMBL" id="KAJ3166379.1"/>
    </source>
</evidence>
<dbReference type="InterPro" id="IPR025714">
    <property type="entry name" value="Methyltranfer_dom"/>
</dbReference>
<dbReference type="AlphaFoldDB" id="A0AAD5TCB0"/>
<gene>
    <name evidence="9" type="ORF">HDU87_002082</name>
</gene>